<dbReference type="AlphaFoldDB" id="A0A6J5ZCA0"/>
<accession>A0A6J5ZCA0</accession>
<feature type="domain" description="DUF2344" evidence="1">
    <location>
        <begin position="15"/>
        <end position="218"/>
    </location>
</feature>
<dbReference type="EMBL" id="CAESAJ010000096">
    <property type="protein sequence ID" value="CAB4340271.1"/>
    <property type="molecule type" value="Genomic_DNA"/>
</dbReference>
<gene>
    <name evidence="2" type="ORF">UFOPK3770_00897</name>
</gene>
<dbReference type="Pfam" id="PF10105">
    <property type="entry name" value="DUF2344"/>
    <property type="match status" value="1"/>
</dbReference>
<reference evidence="2" key="1">
    <citation type="submission" date="2020-05" db="EMBL/GenBank/DDBJ databases">
        <authorList>
            <person name="Chiriac C."/>
            <person name="Salcher M."/>
            <person name="Ghai R."/>
            <person name="Kavagutti S V."/>
        </authorList>
    </citation>
    <scope>NUCLEOTIDE SEQUENCE</scope>
</reference>
<proteinExistence type="predicted"/>
<organism evidence="2">
    <name type="scientific">freshwater metagenome</name>
    <dbReference type="NCBI Taxonomy" id="449393"/>
    <lineage>
        <taxon>unclassified sequences</taxon>
        <taxon>metagenomes</taxon>
        <taxon>ecological metagenomes</taxon>
    </lineage>
</organism>
<sequence length="265" mass="28503">MGRDPGRENVPAVQKLRIQHAKRGRLRFTSHRDFQRAFERALRRAHIPMAYSSGFSPHPKVSYANAAPTGVASEAEYVEIGVLQECDPVKVRAALNAVLPPGLDIIDVVVATAGDFVARLEASVWQIELPEVEPVTAKHAFDTFMSASEVLVERMTKSGLRVFDARQAVLHGEMSDSPVATSDLAIGRNSPVTPDKSVIEGLCAILTVVVQHGSPAVRPDDVLAALTKIAGLVPPVSPRITRLAQGPLLADGRSVSDPLDLDRST</sequence>
<dbReference type="NCBIfam" id="TIGR03936">
    <property type="entry name" value="sam_1_link_chp"/>
    <property type="match status" value="1"/>
</dbReference>
<evidence type="ECO:0000313" key="2">
    <source>
        <dbReference type="EMBL" id="CAB4340271.1"/>
    </source>
</evidence>
<name>A0A6J5ZCA0_9ZZZZ</name>
<evidence type="ECO:0000259" key="1">
    <source>
        <dbReference type="Pfam" id="PF10105"/>
    </source>
</evidence>
<protein>
    <submittedName>
        <fullName evidence="2">Unannotated protein</fullName>
    </submittedName>
</protein>
<dbReference type="InterPro" id="IPR018768">
    <property type="entry name" value="DUF2344"/>
</dbReference>